<dbReference type="EMBL" id="JARK01001367">
    <property type="protein sequence ID" value="EYC17364.1"/>
    <property type="molecule type" value="Genomic_DNA"/>
</dbReference>
<gene>
    <name evidence="1" type="primary">Acey_s0031.g2428</name>
    <name evidence="1" type="ORF">Y032_0031g2428</name>
</gene>
<accession>A0A016UPM9</accession>
<protein>
    <submittedName>
        <fullName evidence="1">Uncharacterized protein</fullName>
    </submittedName>
</protein>
<organism evidence="1 2">
    <name type="scientific">Ancylostoma ceylanicum</name>
    <dbReference type="NCBI Taxonomy" id="53326"/>
    <lineage>
        <taxon>Eukaryota</taxon>
        <taxon>Metazoa</taxon>
        <taxon>Ecdysozoa</taxon>
        <taxon>Nematoda</taxon>
        <taxon>Chromadorea</taxon>
        <taxon>Rhabditida</taxon>
        <taxon>Rhabditina</taxon>
        <taxon>Rhabditomorpha</taxon>
        <taxon>Strongyloidea</taxon>
        <taxon>Ancylostomatidae</taxon>
        <taxon>Ancylostomatinae</taxon>
        <taxon>Ancylostoma</taxon>
    </lineage>
</organism>
<comment type="caution">
    <text evidence="1">The sequence shown here is derived from an EMBL/GenBank/DDBJ whole genome shotgun (WGS) entry which is preliminary data.</text>
</comment>
<keyword evidence="2" id="KW-1185">Reference proteome</keyword>
<dbReference type="Proteomes" id="UP000024635">
    <property type="component" value="Unassembled WGS sequence"/>
</dbReference>
<proteinExistence type="predicted"/>
<name>A0A016UPM9_9BILA</name>
<evidence type="ECO:0000313" key="2">
    <source>
        <dbReference type="Proteomes" id="UP000024635"/>
    </source>
</evidence>
<dbReference type="AlphaFoldDB" id="A0A016UPM9"/>
<evidence type="ECO:0000313" key="1">
    <source>
        <dbReference type="EMBL" id="EYC17364.1"/>
    </source>
</evidence>
<reference evidence="2" key="1">
    <citation type="journal article" date="2015" name="Nat. Genet.">
        <title>The genome and transcriptome of the zoonotic hookworm Ancylostoma ceylanicum identify infection-specific gene families.</title>
        <authorList>
            <person name="Schwarz E.M."/>
            <person name="Hu Y."/>
            <person name="Antoshechkin I."/>
            <person name="Miller M.M."/>
            <person name="Sternberg P.W."/>
            <person name="Aroian R.V."/>
        </authorList>
    </citation>
    <scope>NUCLEOTIDE SEQUENCE</scope>
    <source>
        <strain evidence="2">HY135</strain>
    </source>
</reference>
<sequence length="88" mass="9823">MRRVKTLAASPSAPRFNCWFAAQAFVLVASNEGKIEQLGGDAATVLIRRTYYAVLAALHSYQRSSKLMLSIDLISFSLEHLPFFRSES</sequence>